<keyword evidence="2" id="KW-1185">Reference proteome</keyword>
<accession>A0ABS1YZG5</accession>
<proteinExistence type="predicted"/>
<name>A0ABS1YZG5_9FLAO</name>
<sequence length="219" mass="26056">MKNFQDLLQISTPQKMKLPVPLGISIEKVKFVDIAKISPILIEGNNPDERELLVQEIRWTMLYHKHSKNVRMFSVDAQDERKTLKMFTILQKEIAKRYKKQHKELYKVPHIIVFIKNIENFAFTYFETLKNIFEISQKVEIYFVLSIGKIEKKHYFKLLGLCNYLLIVADNLVQRANLLKITLQEWHNLYHQKINRNTIELPIIKADEVQNFLKLQSTN</sequence>
<dbReference type="RefSeq" id="WP_009412959.1">
    <property type="nucleotide sequence ID" value="NZ_JAESPH010000001.1"/>
</dbReference>
<protein>
    <submittedName>
        <fullName evidence="1">Uncharacterized protein</fullName>
    </submittedName>
</protein>
<organism evidence="1 2">
    <name type="scientific">Capnocytophaga genosp. AHN8471</name>
    <dbReference type="NCBI Taxonomy" id="327574"/>
    <lineage>
        <taxon>Bacteria</taxon>
        <taxon>Pseudomonadati</taxon>
        <taxon>Bacteroidota</taxon>
        <taxon>Flavobacteriia</taxon>
        <taxon>Flavobacteriales</taxon>
        <taxon>Flavobacteriaceae</taxon>
        <taxon>Capnocytophaga</taxon>
    </lineage>
</organism>
<evidence type="ECO:0000313" key="2">
    <source>
        <dbReference type="Proteomes" id="UP000603506"/>
    </source>
</evidence>
<dbReference type="EMBL" id="JAEUAH010000027">
    <property type="protein sequence ID" value="MBM0651809.1"/>
    <property type="molecule type" value="Genomic_DNA"/>
</dbReference>
<gene>
    <name evidence="1" type="ORF">JNB19_13815</name>
</gene>
<evidence type="ECO:0000313" key="1">
    <source>
        <dbReference type="EMBL" id="MBM0651809.1"/>
    </source>
</evidence>
<dbReference type="Proteomes" id="UP000603506">
    <property type="component" value="Unassembled WGS sequence"/>
</dbReference>
<comment type="caution">
    <text evidence="1">The sequence shown here is derived from an EMBL/GenBank/DDBJ whole genome shotgun (WGS) entry which is preliminary data.</text>
</comment>
<reference evidence="1 2" key="1">
    <citation type="submission" date="2021-01" db="EMBL/GenBank/DDBJ databases">
        <title>Evidence that Capnocytophaga endodontalis is a later homotypic synonym for Capnocytophaga genospecies AHN8471, and request for opinion on proposed recognition of strain AHN8471 as type strain of the species.</title>
        <authorList>
            <person name="Nicholson A.C."/>
            <person name="Hopper C.L."/>
            <person name="Gulvik C.A."/>
            <person name="Mcquiston J.R."/>
            <person name="Lau E.F."/>
        </authorList>
    </citation>
    <scope>NUCLEOTIDE SEQUENCE [LARGE SCALE GENOMIC DNA]</scope>
    <source>
        <strain evidence="1 2">AHN9576</strain>
    </source>
</reference>